<dbReference type="GO" id="GO:0003677">
    <property type="term" value="F:DNA binding"/>
    <property type="evidence" value="ECO:0007669"/>
    <property type="project" value="UniProtKB-KW"/>
</dbReference>
<dbReference type="InterPro" id="IPR036390">
    <property type="entry name" value="WH_DNA-bd_sf"/>
</dbReference>
<feature type="domain" description="HTH deoR-type" evidence="5">
    <location>
        <begin position="19"/>
        <end position="74"/>
    </location>
</feature>
<name>A0A927R8B8_9ACTN</name>
<dbReference type="InterPro" id="IPR050313">
    <property type="entry name" value="Carb_Metab_HTH_regulators"/>
</dbReference>
<dbReference type="Gene3D" id="1.10.10.10">
    <property type="entry name" value="Winged helix-like DNA-binding domain superfamily/Winged helix DNA-binding domain"/>
    <property type="match status" value="1"/>
</dbReference>
<evidence type="ECO:0000256" key="3">
    <source>
        <dbReference type="ARBA" id="ARBA00023163"/>
    </source>
</evidence>
<dbReference type="InterPro" id="IPR014036">
    <property type="entry name" value="DeoR-like_C"/>
</dbReference>
<keyword evidence="3" id="KW-0804">Transcription</keyword>
<comment type="caution">
    <text evidence="6">The sequence shown here is derived from an EMBL/GenBank/DDBJ whole genome shotgun (WGS) entry which is preliminary data.</text>
</comment>
<evidence type="ECO:0000313" key="6">
    <source>
        <dbReference type="EMBL" id="MBE1605194.1"/>
    </source>
</evidence>
<dbReference type="PANTHER" id="PTHR30363">
    <property type="entry name" value="HTH-TYPE TRANSCRIPTIONAL REGULATOR SRLR-RELATED"/>
    <property type="match status" value="1"/>
</dbReference>
<dbReference type="PRINTS" id="PR00037">
    <property type="entry name" value="HTHLACR"/>
</dbReference>
<protein>
    <submittedName>
        <fullName evidence="6">DeoR/GlpR family transcriptional regulator of sugar metabolism</fullName>
    </submittedName>
</protein>
<evidence type="ECO:0000256" key="1">
    <source>
        <dbReference type="ARBA" id="ARBA00023015"/>
    </source>
</evidence>
<evidence type="ECO:0000313" key="7">
    <source>
        <dbReference type="Proteomes" id="UP000638648"/>
    </source>
</evidence>
<dbReference type="Proteomes" id="UP000638648">
    <property type="component" value="Unassembled WGS sequence"/>
</dbReference>
<dbReference type="InterPro" id="IPR001034">
    <property type="entry name" value="DeoR_HTH"/>
</dbReference>
<dbReference type="SMART" id="SM00420">
    <property type="entry name" value="HTH_DEOR"/>
    <property type="match status" value="1"/>
</dbReference>
<accession>A0A927R8B8</accession>
<organism evidence="6 7">
    <name type="scientific">Actinopolymorpha pittospori</name>
    <dbReference type="NCBI Taxonomy" id="648752"/>
    <lineage>
        <taxon>Bacteria</taxon>
        <taxon>Bacillati</taxon>
        <taxon>Actinomycetota</taxon>
        <taxon>Actinomycetes</taxon>
        <taxon>Propionibacteriales</taxon>
        <taxon>Actinopolymorphaceae</taxon>
        <taxon>Actinopolymorpha</taxon>
    </lineage>
</organism>
<evidence type="ECO:0000256" key="4">
    <source>
        <dbReference type="SAM" id="MobiDB-lite"/>
    </source>
</evidence>
<dbReference type="SUPFAM" id="SSF46785">
    <property type="entry name" value="Winged helix' DNA-binding domain"/>
    <property type="match status" value="1"/>
</dbReference>
<keyword evidence="1" id="KW-0805">Transcription regulation</keyword>
<sequence>MSDKGAGRQPSESAAERARTAERRERIHALVLAGETRVDELSLRLGVSASTVRRDLARLTGQGRIARTYGGALATPHEPEPSLRERARIAQDAKDAIARLAATLVGAGDTTLLDAGTTTGRLAHHLRDRQDIRVVTNGATAALELLRAEGVELVWVGGTFRRISESTIGPLAEQVVRRISADQAFLGADGLVAGRGICEADLSQTALKELMAARAREVYVLADASKLGHAPFDAWAPLDRPWTLITDAGATPAQLAAFRADPLVEVVVAEAT</sequence>
<dbReference type="PROSITE" id="PS00894">
    <property type="entry name" value="HTH_DEOR_1"/>
    <property type="match status" value="1"/>
</dbReference>
<dbReference type="PANTHER" id="PTHR30363:SF44">
    <property type="entry name" value="AGA OPERON TRANSCRIPTIONAL REPRESSOR-RELATED"/>
    <property type="match status" value="1"/>
</dbReference>
<dbReference type="Pfam" id="PF00455">
    <property type="entry name" value="DeoRC"/>
    <property type="match status" value="1"/>
</dbReference>
<keyword evidence="2" id="KW-0238">DNA-binding</keyword>
<dbReference type="RefSeq" id="WP_192749570.1">
    <property type="nucleotide sequence ID" value="NZ_BAABJL010000133.1"/>
</dbReference>
<dbReference type="EMBL" id="JADBEM010000001">
    <property type="protein sequence ID" value="MBE1605194.1"/>
    <property type="molecule type" value="Genomic_DNA"/>
</dbReference>
<dbReference type="SUPFAM" id="SSF100950">
    <property type="entry name" value="NagB/RpiA/CoA transferase-like"/>
    <property type="match status" value="1"/>
</dbReference>
<proteinExistence type="predicted"/>
<dbReference type="SMART" id="SM01134">
    <property type="entry name" value="DeoRC"/>
    <property type="match status" value="1"/>
</dbReference>
<keyword evidence="7" id="KW-1185">Reference proteome</keyword>
<reference evidence="6" key="1">
    <citation type="submission" date="2020-10" db="EMBL/GenBank/DDBJ databases">
        <title>Sequencing the genomes of 1000 actinobacteria strains.</title>
        <authorList>
            <person name="Klenk H.-P."/>
        </authorList>
    </citation>
    <scope>NUCLEOTIDE SEQUENCE</scope>
    <source>
        <strain evidence="6">DSM 45354</strain>
    </source>
</reference>
<gene>
    <name evidence="6" type="ORF">HEB94_002042</name>
</gene>
<evidence type="ECO:0000259" key="5">
    <source>
        <dbReference type="PROSITE" id="PS51000"/>
    </source>
</evidence>
<dbReference type="PROSITE" id="PS51000">
    <property type="entry name" value="HTH_DEOR_2"/>
    <property type="match status" value="1"/>
</dbReference>
<dbReference type="InterPro" id="IPR036388">
    <property type="entry name" value="WH-like_DNA-bd_sf"/>
</dbReference>
<feature type="region of interest" description="Disordered" evidence="4">
    <location>
        <begin position="1"/>
        <end position="21"/>
    </location>
</feature>
<dbReference type="AlphaFoldDB" id="A0A927R8B8"/>
<dbReference type="GO" id="GO:0003700">
    <property type="term" value="F:DNA-binding transcription factor activity"/>
    <property type="evidence" value="ECO:0007669"/>
    <property type="project" value="InterPro"/>
</dbReference>
<evidence type="ECO:0000256" key="2">
    <source>
        <dbReference type="ARBA" id="ARBA00023125"/>
    </source>
</evidence>
<dbReference type="Pfam" id="PF08220">
    <property type="entry name" value="HTH_DeoR"/>
    <property type="match status" value="1"/>
</dbReference>
<dbReference type="InterPro" id="IPR018356">
    <property type="entry name" value="Tscrpt_reg_HTH_DeoR_CS"/>
</dbReference>
<dbReference type="Gene3D" id="3.40.50.1360">
    <property type="match status" value="1"/>
</dbReference>
<dbReference type="InterPro" id="IPR037171">
    <property type="entry name" value="NagB/RpiA_transferase-like"/>
</dbReference>